<comment type="pathway">
    <text evidence="7">Protein modification; protein glycosylation.</text>
</comment>
<dbReference type="UniPathway" id="UPA00378"/>
<dbReference type="Proteomes" id="UP000054251">
    <property type="component" value="Unassembled WGS sequence"/>
</dbReference>
<keyword evidence="3 7" id="KW-0812">Transmembrane</keyword>
<dbReference type="GO" id="GO:0005789">
    <property type="term" value="C:endoplasmic reticulum membrane"/>
    <property type="evidence" value="ECO:0007669"/>
    <property type="project" value="UniProtKB-SubCell"/>
</dbReference>
<keyword evidence="6 7" id="KW-0472">Membrane</keyword>
<name>A0A0V1Q4A9_9ASCO</name>
<dbReference type="GO" id="GO:0033185">
    <property type="term" value="C:dolichol-phosphate-mannose synthase complex"/>
    <property type="evidence" value="ECO:0007669"/>
    <property type="project" value="TreeGrafter"/>
</dbReference>
<evidence type="ECO:0000256" key="4">
    <source>
        <dbReference type="ARBA" id="ARBA00022824"/>
    </source>
</evidence>
<protein>
    <recommendedName>
        <fullName evidence="7">Dolichol-phosphate mannosyltransferase subunit 3</fullName>
    </recommendedName>
</protein>
<evidence type="ECO:0000256" key="3">
    <source>
        <dbReference type="ARBA" id="ARBA00022692"/>
    </source>
</evidence>
<dbReference type="RefSeq" id="XP_015469125.1">
    <property type="nucleotide sequence ID" value="XM_015609987.1"/>
</dbReference>
<reference evidence="8 9" key="1">
    <citation type="submission" date="2015-11" db="EMBL/GenBank/DDBJ databases">
        <title>The genome of Debaryomyces fabryi.</title>
        <authorList>
            <person name="Tafer H."/>
            <person name="Lopandic K."/>
        </authorList>
    </citation>
    <scope>NUCLEOTIDE SEQUENCE [LARGE SCALE GENOMIC DNA]</scope>
    <source>
        <strain evidence="8 9">CBS 789</strain>
    </source>
</reference>
<comment type="caution">
    <text evidence="8">The sequence shown here is derived from an EMBL/GenBank/DDBJ whole genome shotgun (WGS) entry which is preliminary data.</text>
</comment>
<gene>
    <name evidence="8" type="ORF">AC631_01157</name>
</gene>
<evidence type="ECO:0000256" key="7">
    <source>
        <dbReference type="RuleBase" id="RU365085"/>
    </source>
</evidence>
<evidence type="ECO:0000313" key="8">
    <source>
        <dbReference type="EMBL" id="KSA03023.1"/>
    </source>
</evidence>
<comment type="subunit">
    <text evidence="7">Component of the dolichol-phosphate mannose (DPM) synthase complex.</text>
</comment>
<organism evidence="8 9">
    <name type="scientific">Debaryomyces fabryi</name>
    <dbReference type="NCBI Taxonomy" id="58627"/>
    <lineage>
        <taxon>Eukaryota</taxon>
        <taxon>Fungi</taxon>
        <taxon>Dikarya</taxon>
        <taxon>Ascomycota</taxon>
        <taxon>Saccharomycotina</taxon>
        <taxon>Pichiomycetes</taxon>
        <taxon>Debaryomycetaceae</taxon>
        <taxon>Debaryomyces</taxon>
    </lineage>
</organism>
<evidence type="ECO:0000256" key="2">
    <source>
        <dbReference type="ARBA" id="ARBA00010430"/>
    </source>
</evidence>
<evidence type="ECO:0000313" key="9">
    <source>
        <dbReference type="Proteomes" id="UP000054251"/>
    </source>
</evidence>
<feature type="transmembrane region" description="Helical" evidence="7">
    <location>
        <begin position="40"/>
        <end position="61"/>
    </location>
</feature>
<dbReference type="EMBL" id="LMYN01000015">
    <property type="protein sequence ID" value="KSA03023.1"/>
    <property type="molecule type" value="Genomic_DNA"/>
</dbReference>
<keyword evidence="5 7" id="KW-1133">Transmembrane helix</keyword>
<keyword evidence="4 7" id="KW-0256">Endoplasmic reticulum</keyword>
<evidence type="ECO:0000256" key="1">
    <source>
        <dbReference type="ARBA" id="ARBA00004477"/>
    </source>
</evidence>
<dbReference type="GeneID" id="26838166"/>
<dbReference type="GO" id="GO:0006506">
    <property type="term" value="P:GPI anchor biosynthetic process"/>
    <property type="evidence" value="ECO:0007669"/>
    <property type="project" value="TreeGrafter"/>
</dbReference>
<proteinExistence type="inferred from homology"/>
<comment type="subcellular location">
    <subcellularLocation>
        <location evidence="1 7">Endoplasmic reticulum membrane</location>
        <topology evidence="1 7">Multi-pass membrane protein</topology>
    </subcellularLocation>
</comment>
<comment type="similarity">
    <text evidence="2 7">Belongs to the DPM3 family.</text>
</comment>
<sequence>MTKITETLLAFFALSAVYFALYSGVIPTSEKVHDEILPLLPWWVLVTFGAYSLGTLGWGVLTFKDKEDKYEELLKQIDEAKSFYKQKGIDLDQ</sequence>
<comment type="function">
    <text evidence="7">Stabilizer subunit of the dolichol-phosphate mannose (DPM) synthase complex; tethers catalytic subunit to the ER.</text>
</comment>
<accession>A0A0V1Q4A9</accession>
<dbReference type="InterPro" id="IPR013174">
    <property type="entry name" value="DPM3"/>
</dbReference>
<feature type="transmembrane region" description="Helical" evidence="7">
    <location>
        <begin position="7"/>
        <end position="28"/>
    </location>
</feature>
<keyword evidence="9" id="KW-1185">Reference proteome</keyword>
<dbReference type="PANTHER" id="PTHR16433:SF0">
    <property type="entry name" value="DOLICHOL-PHOSPHATE MANNOSYLTRANSFERASE SUBUNIT 3"/>
    <property type="match status" value="1"/>
</dbReference>
<evidence type="ECO:0000256" key="6">
    <source>
        <dbReference type="ARBA" id="ARBA00023136"/>
    </source>
</evidence>
<dbReference type="PANTHER" id="PTHR16433">
    <property type="entry name" value="DOLICHOL-PHOSPHATE MANNOSYLTRANSFERASE SUBUNIT 3"/>
    <property type="match status" value="1"/>
</dbReference>
<dbReference type="OrthoDB" id="2014333at2759"/>
<evidence type="ECO:0000256" key="5">
    <source>
        <dbReference type="ARBA" id="ARBA00022989"/>
    </source>
</evidence>
<dbReference type="Pfam" id="PF08285">
    <property type="entry name" value="DPM3"/>
    <property type="match status" value="1"/>
</dbReference>
<dbReference type="AlphaFoldDB" id="A0A0V1Q4A9"/>